<dbReference type="InterPro" id="IPR028939">
    <property type="entry name" value="P5C_Rdtase_cat_N"/>
</dbReference>
<dbReference type="RefSeq" id="WP_172632430.1">
    <property type="nucleotide sequence ID" value="NZ_BIXY01000111.1"/>
</dbReference>
<evidence type="ECO:0000313" key="4">
    <source>
        <dbReference type="Proteomes" id="UP000322530"/>
    </source>
</evidence>
<evidence type="ECO:0000313" key="3">
    <source>
        <dbReference type="EMBL" id="GCF11423.1"/>
    </source>
</evidence>
<organism evidence="3 4">
    <name type="scientific">Dictyobacter arantiisoli</name>
    <dbReference type="NCBI Taxonomy" id="2014874"/>
    <lineage>
        <taxon>Bacteria</taxon>
        <taxon>Bacillati</taxon>
        <taxon>Chloroflexota</taxon>
        <taxon>Ktedonobacteria</taxon>
        <taxon>Ktedonobacterales</taxon>
        <taxon>Dictyobacteraceae</taxon>
        <taxon>Dictyobacter</taxon>
    </lineage>
</organism>
<dbReference type="SUPFAM" id="SSF51735">
    <property type="entry name" value="NAD(P)-binding Rossmann-fold domains"/>
    <property type="match status" value="1"/>
</dbReference>
<keyword evidence="1" id="KW-0560">Oxidoreductase</keyword>
<dbReference type="EMBL" id="BIXY01000111">
    <property type="protein sequence ID" value="GCF11423.1"/>
    <property type="molecule type" value="Genomic_DNA"/>
</dbReference>
<dbReference type="Proteomes" id="UP000322530">
    <property type="component" value="Unassembled WGS sequence"/>
</dbReference>
<comment type="caution">
    <text evidence="3">The sequence shown here is derived from an EMBL/GenBank/DDBJ whole genome shotgun (WGS) entry which is preliminary data.</text>
</comment>
<dbReference type="PANTHER" id="PTHR14239:SF10">
    <property type="entry name" value="REDUCTASE"/>
    <property type="match status" value="1"/>
</dbReference>
<keyword evidence="4" id="KW-1185">Reference proteome</keyword>
<evidence type="ECO:0000259" key="2">
    <source>
        <dbReference type="Pfam" id="PF03807"/>
    </source>
</evidence>
<dbReference type="AlphaFoldDB" id="A0A5A5TK73"/>
<dbReference type="PANTHER" id="PTHR14239">
    <property type="entry name" value="DUDULIN-RELATED"/>
    <property type="match status" value="1"/>
</dbReference>
<sequence length="216" mass="23346">MRIVILGAGDIGSTLGRKWARAGHTIAFGVRNPLSEQAQSLRAELGEQILIGSPAEALAESDVVLLAVPGSAVKELIAAHAQLLNHKIVIDATNQMVKGKTAATKQWQGQGALNSLSTLQTQAPDAQVYRAFNSYAWEAFAEPIYHGIQADLFYCGPEGDARAVVEQLIAEIGLRPVRLGGLEQIEVVDEILRLWGTLALIQDWGRDNVAFKVLTR</sequence>
<proteinExistence type="predicted"/>
<gene>
    <name evidence="3" type="primary">mmyQ</name>
    <name evidence="3" type="ORF">KDI_49870</name>
</gene>
<protein>
    <recommendedName>
        <fullName evidence="2">Pyrroline-5-carboxylate reductase catalytic N-terminal domain-containing protein</fullName>
    </recommendedName>
</protein>
<feature type="domain" description="Pyrroline-5-carboxylate reductase catalytic N-terminal" evidence="2">
    <location>
        <begin position="2"/>
        <end position="94"/>
    </location>
</feature>
<dbReference type="Gene3D" id="3.40.50.720">
    <property type="entry name" value="NAD(P)-binding Rossmann-like Domain"/>
    <property type="match status" value="1"/>
</dbReference>
<accession>A0A5A5TK73</accession>
<dbReference type="GO" id="GO:0016491">
    <property type="term" value="F:oxidoreductase activity"/>
    <property type="evidence" value="ECO:0007669"/>
    <property type="project" value="UniProtKB-KW"/>
</dbReference>
<evidence type="ECO:0000256" key="1">
    <source>
        <dbReference type="ARBA" id="ARBA00023002"/>
    </source>
</evidence>
<dbReference type="InterPro" id="IPR051267">
    <property type="entry name" value="STEAP_metalloreductase"/>
</dbReference>
<dbReference type="InterPro" id="IPR036291">
    <property type="entry name" value="NAD(P)-bd_dom_sf"/>
</dbReference>
<name>A0A5A5TK73_9CHLR</name>
<dbReference type="Pfam" id="PF03807">
    <property type="entry name" value="F420_oxidored"/>
    <property type="match status" value="1"/>
</dbReference>
<reference evidence="3 4" key="1">
    <citation type="submission" date="2019-01" db="EMBL/GenBank/DDBJ databases">
        <title>Draft genome sequence of Dictyobacter sp. Uno17.</title>
        <authorList>
            <person name="Wang C.M."/>
            <person name="Zheng Y."/>
            <person name="Sakai Y."/>
            <person name="Abe K."/>
            <person name="Yokota A."/>
            <person name="Yabe S."/>
        </authorList>
    </citation>
    <scope>NUCLEOTIDE SEQUENCE [LARGE SCALE GENOMIC DNA]</scope>
    <source>
        <strain evidence="3 4">Uno17</strain>
    </source>
</reference>